<dbReference type="PANTHER" id="PTHR48079:SF6">
    <property type="entry name" value="NAD(P)-BINDING DOMAIN-CONTAINING PROTEIN-RELATED"/>
    <property type="match status" value="1"/>
</dbReference>
<evidence type="ECO:0000313" key="3">
    <source>
        <dbReference type="Proteomes" id="UP000320672"/>
    </source>
</evidence>
<dbReference type="CDD" id="cd05266">
    <property type="entry name" value="SDR_a4"/>
    <property type="match status" value="1"/>
</dbReference>
<dbReference type="GO" id="GO:0004029">
    <property type="term" value="F:aldehyde dehydrogenase (NAD+) activity"/>
    <property type="evidence" value="ECO:0007669"/>
    <property type="project" value="TreeGrafter"/>
</dbReference>
<dbReference type="Pfam" id="PF01370">
    <property type="entry name" value="Epimerase"/>
    <property type="match status" value="1"/>
</dbReference>
<keyword evidence="3" id="KW-1185">Reference proteome</keyword>
<dbReference type="InterPro" id="IPR001509">
    <property type="entry name" value="Epimerase_deHydtase"/>
</dbReference>
<gene>
    <name evidence="2" type="ORF">FF011L_51930</name>
</gene>
<dbReference type="GO" id="GO:0005737">
    <property type="term" value="C:cytoplasm"/>
    <property type="evidence" value="ECO:0007669"/>
    <property type="project" value="TreeGrafter"/>
</dbReference>
<evidence type="ECO:0000259" key="1">
    <source>
        <dbReference type="Pfam" id="PF01370"/>
    </source>
</evidence>
<dbReference type="PANTHER" id="PTHR48079">
    <property type="entry name" value="PROTEIN YEEZ"/>
    <property type="match status" value="1"/>
</dbReference>
<dbReference type="SUPFAM" id="SSF51735">
    <property type="entry name" value="NAD(P)-binding Rossmann-fold domains"/>
    <property type="match status" value="1"/>
</dbReference>
<dbReference type="EMBL" id="CP036262">
    <property type="protein sequence ID" value="QDS96384.1"/>
    <property type="molecule type" value="Genomic_DNA"/>
</dbReference>
<reference evidence="2 3" key="1">
    <citation type="submission" date="2019-02" db="EMBL/GenBank/DDBJ databases">
        <title>Deep-cultivation of Planctomycetes and their phenomic and genomic characterization uncovers novel biology.</title>
        <authorList>
            <person name="Wiegand S."/>
            <person name="Jogler M."/>
            <person name="Boedeker C."/>
            <person name="Pinto D."/>
            <person name="Vollmers J."/>
            <person name="Rivas-Marin E."/>
            <person name="Kohn T."/>
            <person name="Peeters S.H."/>
            <person name="Heuer A."/>
            <person name="Rast P."/>
            <person name="Oberbeckmann S."/>
            <person name="Bunk B."/>
            <person name="Jeske O."/>
            <person name="Meyerdierks A."/>
            <person name="Storesund J.E."/>
            <person name="Kallscheuer N."/>
            <person name="Luecker S."/>
            <person name="Lage O.M."/>
            <person name="Pohl T."/>
            <person name="Merkel B.J."/>
            <person name="Hornburger P."/>
            <person name="Mueller R.-W."/>
            <person name="Bruemmer F."/>
            <person name="Labrenz M."/>
            <person name="Spormann A.M."/>
            <person name="Op den Camp H."/>
            <person name="Overmann J."/>
            <person name="Amann R."/>
            <person name="Jetten M.S.M."/>
            <person name="Mascher T."/>
            <person name="Medema M.H."/>
            <person name="Devos D.P."/>
            <person name="Kaster A.-K."/>
            <person name="Ovreas L."/>
            <person name="Rohde M."/>
            <person name="Galperin M.Y."/>
            <person name="Jogler C."/>
        </authorList>
    </citation>
    <scope>NUCLEOTIDE SEQUENCE [LARGE SCALE GENOMIC DNA]</scope>
    <source>
        <strain evidence="2 3">FF011L</strain>
    </source>
</reference>
<dbReference type="KEGG" id="rml:FF011L_51930"/>
<accession>A0A517MND9</accession>
<dbReference type="InterPro" id="IPR051783">
    <property type="entry name" value="NAD(P)-dependent_oxidoreduct"/>
</dbReference>
<evidence type="ECO:0000313" key="2">
    <source>
        <dbReference type="EMBL" id="QDS96384.1"/>
    </source>
</evidence>
<dbReference type="Proteomes" id="UP000320672">
    <property type="component" value="Chromosome"/>
</dbReference>
<feature type="domain" description="NAD-dependent epimerase/dehydratase" evidence="1">
    <location>
        <begin position="16"/>
        <end position="218"/>
    </location>
</feature>
<sequence>MSSLNHPSANSAGTALIVGCGYLGKRVAQRLIADGWEVFATTRKSSRAKELSAVGAKPVVVDWTDRRSLRSLPGHDRMLVAVAYDPHSSVSRYDSQVGGFRNLLQATDPAADLCYISTTGVYHQADGRWVDEASPCRPPREAGRVHLEAEQLLSRYRPRADWTVLRLAGIYGPQRVPRIADVVAGKALTADPDQYLNLIHVDDAAAIVMAAWRAGQAARRRYYVVSDGNPVLRGDFYRAVAQMTHSPVVRFENAASARPGPQRGGHKRIWNLRLQTDLYAQSQFLYNNYQQGLQSIIPTPFSSAESTT</sequence>
<dbReference type="RefSeq" id="WP_145354535.1">
    <property type="nucleotide sequence ID" value="NZ_CP036262.1"/>
</dbReference>
<organism evidence="2 3">
    <name type="scientific">Roseimaritima multifibrata</name>
    <dbReference type="NCBI Taxonomy" id="1930274"/>
    <lineage>
        <taxon>Bacteria</taxon>
        <taxon>Pseudomonadati</taxon>
        <taxon>Planctomycetota</taxon>
        <taxon>Planctomycetia</taxon>
        <taxon>Pirellulales</taxon>
        <taxon>Pirellulaceae</taxon>
        <taxon>Roseimaritima</taxon>
    </lineage>
</organism>
<proteinExistence type="predicted"/>
<dbReference type="OrthoDB" id="9808276at2"/>
<dbReference type="InterPro" id="IPR036291">
    <property type="entry name" value="NAD(P)-bd_dom_sf"/>
</dbReference>
<protein>
    <submittedName>
        <fullName evidence="2">Short chain dehydrogenase</fullName>
    </submittedName>
</protein>
<name>A0A517MND9_9BACT</name>
<dbReference type="AlphaFoldDB" id="A0A517MND9"/>
<dbReference type="Gene3D" id="3.40.50.720">
    <property type="entry name" value="NAD(P)-binding Rossmann-like Domain"/>
    <property type="match status" value="1"/>
</dbReference>